<proteinExistence type="predicted"/>
<evidence type="ECO:0000313" key="3">
    <source>
        <dbReference type="Proteomes" id="UP000218209"/>
    </source>
</evidence>
<accession>A0A1X6P0M4</accession>
<reference evidence="2 3" key="1">
    <citation type="submission" date="2017-03" db="EMBL/GenBank/DDBJ databases">
        <title>WGS assembly of Porphyra umbilicalis.</title>
        <authorList>
            <person name="Brawley S.H."/>
            <person name="Blouin N.A."/>
            <person name="Ficko-Blean E."/>
            <person name="Wheeler G.L."/>
            <person name="Lohr M."/>
            <person name="Goodson H.V."/>
            <person name="Jenkins J.W."/>
            <person name="Blaby-Haas C.E."/>
            <person name="Helliwell K.E."/>
            <person name="Chan C."/>
            <person name="Marriage T."/>
            <person name="Bhattacharya D."/>
            <person name="Klein A.S."/>
            <person name="Badis Y."/>
            <person name="Brodie J."/>
            <person name="Cao Y."/>
            <person name="Collen J."/>
            <person name="Dittami S.M."/>
            <person name="Gachon C.M."/>
            <person name="Green B.R."/>
            <person name="Karpowicz S."/>
            <person name="Kim J.W."/>
            <person name="Kudahl U."/>
            <person name="Lin S."/>
            <person name="Michel G."/>
            <person name="Mittag M."/>
            <person name="Olson B.J."/>
            <person name="Pangilinan J."/>
            <person name="Peng Y."/>
            <person name="Qiu H."/>
            <person name="Shu S."/>
            <person name="Singer J.T."/>
            <person name="Smith A.G."/>
            <person name="Sprecher B.N."/>
            <person name="Wagner V."/>
            <person name="Wang W."/>
            <person name="Wang Z.-Y."/>
            <person name="Yan J."/>
            <person name="Yarish C."/>
            <person name="Zoeuner-Riek S."/>
            <person name="Zhuang Y."/>
            <person name="Zou Y."/>
            <person name="Lindquist E.A."/>
            <person name="Grimwood J."/>
            <person name="Barry K."/>
            <person name="Rokhsar D.S."/>
            <person name="Schmutz J."/>
            <person name="Stiller J.W."/>
            <person name="Grossman A.R."/>
            <person name="Prochnik S.E."/>
        </authorList>
    </citation>
    <scope>NUCLEOTIDE SEQUENCE [LARGE SCALE GENOMIC DNA]</scope>
    <source>
        <strain evidence="2">4086291</strain>
    </source>
</reference>
<organism evidence="2 3">
    <name type="scientific">Porphyra umbilicalis</name>
    <name type="common">Purple laver</name>
    <name type="synonym">Red alga</name>
    <dbReference type="NCBI Taxonomy" id="2786"/>
    <lineage>
        <taxon>Eukaryota</taxon>
        <taxon>Rhodophyta</taxon>
        <taxon>Bangiophyceae</taxon>
        <taxon>Bangiales</taxon>
        <taxon>Bangiaceae</taxon>
        <taxon>Porphyra</taxon>
    </lineage>
</organism>
<feature type="region of interest" description="Disordered" evidence="1">
    <location>
        <begin position="86"/>
        <end position="150"/>
    </location>
</feature>
<dbReference type="Proteomes" id="UP000218209">
    <property type="component" value="Unassembled WGS sequence"/>
</dbReference>
<dbReference type="AlphaFoldDB" id="A0A1X6P0M4"/>
<feature type="compositionally biased region" description="Basic residues" evidence="1">
    <location>
        <begin position="1"/>
        <end position="19"/>
    </location>
</feature>
<feature type="compositionally biased region" description="Basic and acidic residues" evidence="1">
    <location>
        <begin position="134"/>
        <end position="150"/>
    </location>
</feature>
<protein>
    <submittedName>
        <fullName evidence="2">Uncharacterized protein</fullName>
    </submittedName>
</protein>
<name>A0A1X6P0M4_PORUM</name>
<dbReference type="EMBL" id="KV918952">
    <property type="protein sequence ID" value="OSX74310.1"/>
    <property type="molecule type" value="Genomic_DNA"/>
</dbReference>
<feature type="region of interest" description="Disordered" evidence="1">
    <location>
        <begin position="1"/>
        <end position="59"/>
    </location>
</feature>
<gene>
    <name evidence="2" type="ORF">BU14_0294s0001</name>
</gene>
<evidence type="ECO:0000313" key="2">
    <source>
        <dbReference type="EMBL" id="OSX74310.1"/>
    </source>
</evidence>
<evidence type="ECO:0000256" key="1">
    <source>
        <dbReference type="SAM" id="MobiDB-lite"/>
    </source>
</evidence>
<feature type="compositionally biased region" description="Low complexity" evidence="1">
    <location>
        <begin position="98"/>
        <end position="109"/>
    </location>
</feature>
<keyword evidence="3" id="KW-1185">Reference proteome</keyword>
<sequence length="150" mass="17650">MHDQRLHRHRPACRHARHHQQLEYRRQRRPRWGQQEEPRRRPDHHRYPQQCASDGDRPRCTRCCRKCRSRPCHCRSSGDGRLGAVRALLRRRRPSPRPAAGPRTGRPRPQCAAPPPELPEDAGRDGRFLPAARLRKDARWRGDDGNHSRA</sequence>